<dbReference type="EMBL" id="CAJVQA010008251">
    <property type="protein sequence ID" value="CAG8668957.1"/>
    <property type="molecule type" value="Genomic_DNA"/>
</dbReference>
<organism evidence="1 2">
    <name type="scientific">Cetraspora pellucida</name>
    <dbReference type="NCBI Taxonomy" id="1433469"/>
    <lineage>
        <taxon>Eukaryota</taxon>
        <taxon>Fungi</taxon>
        <taxon>Fungi incertae sedis</taxon>
        <taxon>Mucoromycota</taxon>
        <taxon>Glomeromycotina</taxon>
        <taxon>Glomeromycetes</taxon>
        <taxon>Diversisporales</taxon>
        <taxon>Gigasporaceae</taxon>
        <taxon>Cetraspora</taxon>
    </lineage>
</organism>
<dbReference type="AlphaFoldDB" id="A0A9N9EEQ9"/>
<comment type="caution">
    <text evidence="1">The sequence shown here is derived from an EMBL/GenBank/DDBJ whole genome shotgun (WGS) entry which is preliminary data.</text>
</comment>
<dbReference type="Proteomes" id="UP000789759">
    <property type="component" value="Unassembled WGS sequence"/>
</dbReference>
<reference evidence="1" key="1">
    <citation type="submission" date="2021-06" db="EMBL/GenBank/DDBJ databases">
        <authorList>
            <person name="Kallberg Y."/>
            <person name="Tangrot J."/>
            <person name="Rosling A."/>
        </authorList>
    </citation>
    <scope>NUCLEOTIDE SEQUENCE</scope>
    <source>
        <strain evidence="1">FL966</strain>
    </source>
</reference>
<gene>
    <name evidence="1" type="ORF">CPELLU_LOCUS10173</name>
</gene>
<name>A0A9N9EEQ9_9GLOM</name>
<protein>
    <submittedName>
        <fullName evidence="1">13690_t:CDS:1</fullName>
    </submittedName>
</protein>
<evidence type="ECO:0000313" key="2">
    <source>
        <dbReference type="Proteomes" id="UP000789759"/>
    </source>
</evidence>
<sequence length="111" mass="13520">WPLSVSDFKKTDAIIKKEISNNMIDNEVNTSENLIFEDEKWMLNENMSFKYNEKNFEEDVDDFEKYSEKSFEKNFEKQFNKKYHKDYENSKTYSEKDFEDLRFISAHIAIL</sequence>
<accession>A0A9N9EEQ9</accession>
<keyword evidence="2" id="KW-1185">Reference proteome</keyword>
<feature type="non-terminal residue" evidence="1">
    <location>
        <position position="111"/>
    </location>
</feature>
<proteinExistence type="predicted"/>
<evidence type="ECO:0000313" key="1">
    <source>
        <dbReference type="EMBL" id="CAG8668957.1"/>
    </source>
</evidence>